<feature type="signal peptide" evidence="3">
    <location>
        <begin position="1"/>
        <end position="22"/>
    </location>
</feature>
<dbReference type="Proteomes" id="UP001085076">
    <property type="component" value="Miscellaneous, Linkage group lg03"/>
</dbReference>
<dbReference type="Gene3D" id="2.30.180.10">
    <property type="entry name" value="FAS1 domain"/>
    <property type="match status" value="1"/>
</dbReference>
<evidence type="ECO:0000313" key="6">
    <source>
        <dbReference type="Proteomes" id="UP001085076"/>
    </source>
</evidence>
<reference evidence="5" key="2">
    <citation type="journal article" date="2022" name="Hortic Res">
        <title>The genome of Dioscorea zingiberensis sheds light on the biosynthesis, origin and evolution of the medicinally important diosgenin saponins.</title>
        <authorList>
            <person name="Li Y."/>
            <person name="Tan C."/>
            <person name="Li Z."/>
            <person name="Guo J."/>
            <person name="Li S."/>
            <person name="Chen X."/>
            <person name="Wang C."/>
            <person name="Dai X."/>
            <person name="Yang H."/>
            <person name="Song W."/>
            <person name="Hou L."/>
            <person name="Xu J."/>
            <person name="Tong Z."/>
            <person name="Xu A."/>
            <person name="Yuan X."/>
            <person name="Wang W."/>
            <person name="Yang Q."/>
            <person name="Chen L."/>
            <person name="Sun Z."/>
            <person name="Wang K."/>
            <person name="Pan B."/>
            <person name="Chen J."/>
            <person name="Bao Y."/>
            <person name="Liu F."/>
            <person name="Qi X."/>
            <person name="Gang D.R."/>
            <person name="Wen J."/>
            <person name="Li J."/>
        </authorList>
    </citation>
    <scope>NUCLEOTIDE SEQUENCE</scope>
    <source>
        <strain evidence="5">Dzin_1.0</strain>
    </source>
</reference>
<dbReference type="InterPro" id="IPR052806">
    <property type="entry name" value="Fasciclin-like_AGP"/>
</dbReference>
<reference evidence="5" key="1">
    <citation type="submission" date="2021-03" db="EMBL/GenBank/DDBJ databases">
        <authorList>
            <person name="Li Z."/>
            <person name="Yang C."/>
        </authorList>
    </citation>
    <scope>NUCLEOTIDE SEQUENCE</scope>
    <source>
        <strain evidence="5">Dzin_1.0</strain>
        <tissue evidence="5">Leaf</tissue>
    </source>
</reference>
<feature type="domain" description="FAS1" evidence="4">
    <location>
        <begin position="27"/>
        <end position="160"/>
    </location>
</feature>
<dbReference type="SMART" id="SM00554">
    <property type="entry name" value="FAS1"/>
    <property type="match status" value="1"/>
</dbReference>
<evidence type="ECO:0000256" key="2">
    <source>
        <dbReference type="SAM" id="MobiDB-lite"/>
    </source>
</evidence>
<feature type="region of interest" description="Disordered" evidence="2">
    <location>
        <begin position="165"/>
        <end position="205"/>
    </location>
</feature>
<evidence type="ECO:0000313" key="5">
    <source>
        <dbReference type="EMBL" id="KAJ0976866.1"/>
    </source>
</evidence>
<accession>A0A9D5CNS9</accession>
<comment type="similarity">
    <text evidence="1">Belongs to the fasciclin-like AGP family.</text>
</comment>
<keyword evidence="6" id="KW-1185">Reference proteome</keyword>
<gene>
    <name evidence="5" type="ORF">J5N97_012340</name>
</gene>
<dbReference type="AlphaFoldDB" id="A0A9D5CNS9"/>
<feature type="chain" id="PRO_5039226909" description="FAS1 domain-containing protein" evidence="3">
    <location>
        <begin position="23"/>
        <end position="337"/>
    </location>
</feature>
<dbReference type="OrthoDB" id="1937685at2759"/>
<dbReference type="InterPro" id="IPR036378">
    <property type="entry name" value="FAS1_dom_sf"/>
</dbReference>
<sequence length="337" mass="37025">MAKRDPALLLLTLVIFFTAASSLSEQELDAALAALRERGYSLFGNAVTASDIRLELLRVPNGSYTFFAPTDEALFALDMASPASFYVRSLRRHIVLRRLPIHLLGVLPSGYLLPTLLPKRSLCISRRLTDGYITADNVEVVLPGVFHGRDLVAHGLDGILPPRHPADVYSRADPHPRSPDLTDPPSRSTNSANPPPRSADPPALWAPMVSPAPGIEFPTGSPLLPLLNRSCRCGDWRHLRVRSRRSLGLCVAVSAQDVAFLRGETERSEHRRPALARDDAHRAAAFEAKVRLPVEEKQHYVVGARAQLQQRAPAVTQRRPVLQRPFDVGSPRAGEPS</sequence>
<comment type="caution">
    <text evidence="5">The sequence shown here is derived from an EMBL/GenBank/DDBJ whole genome shotgun (WGS) entry which is preliminary data.</text>
</comment>
<dbReference type="EMBL" id="JAGGNH010000003">
    <property type="protein sequence ID" value="KAJ0976866.1"/>
    <property type="molecule type" value="Genomic_DNA"/>
</dbReference>
<protein>
    <recommendedName>
        <fullName evidence="4">FAS1 domain-containing protein</fullName>
    </recommendedName>
</protein>
<organism evidence="5 6">
    <name type="scientific">Dioscorea zingiberensis</name>
    <dbReference type="NCBI Taxonomy" id="325984"/>
    <lineage>
        <taxon>Eukaryota</taxon>
        <taxon>Viridiplantae</taxon>
        <taxon>Streptophyta</taxon>
        <taxon>Embryophyta</taxon>
        <taxon>Tracheophyta</taxon>
        <taxon>Spermatophyta</taxon>
        <taxon>Magnoliopsida</taxon>
        <taxon>Liliopsida</taxon>
        <taxon>Dioscoreales</taxon>
        <taxon>Dioscoreaceae</taxon>
        <taxon>Dioscorea</taxon>
    </lineage>
</organism>
<dbReference type="PANTHER" id="PTHR33985:SF15">
    <property type="entry name" value="FASCICLIN-LIKE ARABINOGALACTAN PROTEIN 19"/>
    <property type="match status" value="1"/>
</dbReference>
<dbReference type="SUPFAM" id="SSF82153">
    <property type="entry name" value="FAS1 domain"/>
    <property type="match status" value="1"/>
</dbReference>
<evidence type="ECO:0000256" key="1">
    <source>
        <dbReference type="ARBA" id="ARBA00007843"/>
    </source>
</evidence>
<dbReference type="PROSITE" id="PS50213">
    <property type="entry name" value="FAS1"/>
    <property type="match status" value="1"/>
</dbReference>
<feature type="region of interest" description="Disordered" evidence="2">
    <location>
        <begin position="312"/>
        <end position="337"/>
    </location>
</feature>
<name>A0A9D5CNS9_9LILI</name>
<evidence type="ECO:0000256" key="3">
    <source>
        <dbReference type="SAM" id="SignalP"/>
    </source>
</evidence>
<feature type="compositionally biased region" description="Basic and acidic residues" evidence="2">
    <location>
        <begin position="165"/>
        <end position="180"/>
    </location>
</feature>
<dbReference type="PANTHER" id="PTHR33985">
    <property type="entry name" value="OS02G0491300 PROTEIN-RELATED"/>
    <property type="match status" value="1"/>
</dbReference>
<dbReference type="InterPro" id="IPR000782">
    <property type="entry name" value="FAS1_domain"/>
</dbReference>
<dbReference type="Pfam" id="PF02469">
    <property type="entry name" value="Fasciclin"/>
    <property type="match status" value="1"/>
</dbReference>
<evidence type="ECO:0000259" key="4">
    <source>
        <dbReference type="PROSITE" id="PS50213"/>
    </source>
</evidence>
<proteinExistence type="inferred from homology"/>
<keyword evidence="3" id="KW-0732">Signal</keyword>